<sequence length="82" mass="9531">MLASKRGGPCLYVLNLGKLGNTMDFPIDKNTLFVCSKLKRKSEWDWGGFACWFHSINPSLKPRSFDRAYLQMHHPYVYYNGL</sequence>
<gene>
    <name evidence="1" type="ORF">DEO72_LG2g3056</name>
</gene>
<keyword evidence="2" id="KW-1185">Reference proteome</keyword>
<protein>
    <submittedName>
        <fullName evidence="1">Glycoside hydrolase</fullName>
    </submittedName>
</protein>
<accession>A0A4D6L2M0</accession>
<proteinExistence type="predicted"/>
<dbReference type="AlphaFoldDB" id="A0A4D6L2M0"/>
<name>A0A4D6L2M0_VIGUN</name>
<dbReference type="GO" id="GO:0016787">
    <property type="term" value="F:hydrolase activity"/>
    <property type="evidence" value="ECO:0007669"/>
    <property type="project" value="UniProtKB-KW"/>
</dbReference>
<evidence type="ECO:0000313" key="2">
    <source>
        <dbReference type="Proteomes" id="UP000501690"/>
    </source>
</evidence>
<reference evidence="1 2" key="1">
    <citation type="submission" date="2019-04" db="EMBL/GenBank/DDBJ databases">
        <title>An improved genome assembly and genetic linkage map for asparagus bean, Vigna unguiculata ssp. sesquipedialis.</title>
        <authorList>
            <person name="Xia Q."/>
            <person name="Zhang R."/>
            <person name="Dong Y."/>
        </authorList>
    </citation>
    <scope>NUCLEOTIDE SEQUENCE [LARGE SCALE GENOMIC DNA]</scope>
    <source>
        <tissue evidence="1">Leaf</tissue>
    </source>
</reference>
<dbReference type="EMBL" id="CP039346">
    <property type="protein sequence ID" value="QCD82716.1"/>
    <property type="molecule type" value="Genomic_DNA"/>
</dbReference>
<keyword evidence="1" id="KW-0378">Hydrolase</keyword>
<organism evidence="1 2">
    <name type="scientific">Vigna unguiculata</name>
    <name type="common">Cowpea</name>
    <dbReference type="NCBI Taxonomy" id="3917"/>
    <lineage>
        <taxon>Eukaryota</taxon>
        <taxon>Viridiplantae</taxon>
        <taxon>Streptophyta</taxon>
        <taxon>Embryophyta</taxon>
        <taxon>Tracheophyta</taxon>
        <taxon>Spermatophyta</taxon>
        <taxon>Magnoliopsida</taxon>
        <taxon>eudicotyledons</taxon>
        <taxon>Gunneridae</taxon>
        <taxon>Pentapetalae</taxon>
        <taxon>rosids</taxon>
        <taxon>fabids</taxon>
        <taxon>Fabales</taxon>
        <taxon>Fabaceae</taxon>
        <taxon>Papilionoideae</taxon>
        <taxon>50 kb inversion clade</taxon>
        <taxon>NPAAA clade</taxon>
        <taxon>indigoferoid/millettioid clade</taxon>
        <taxon>Phaseoleae</taxon>
        <taxon>Vigna</taxon>
    </lineage>
</organism>
<evidence type="ECO:0000313" key="1">
    <source>
        <dbReference type="EMBL" id="QCD82716.1"/>
    </source>
</evidence>
<dbReference type="Proteomes" id="UP000501690">
    <property type="component" value="Linkage Group LG2"/>
</dbReference>